<dbReference type="InterPro" id="IPR023346">
    <property type="entry name" value="Lysozyme-like_dom_sf"/>
</dbReference>
<comment type="similarity">
    <text evidence="1">Belongs to the transglycosylase Slt family.</text>
</comment>
<dbReference type="EMBL" id="RIZI01000177">
    <property type="protein sequence ID" value="RNF60178.1"/>
    <property type="molecule type" value="Genomic_DNA"/>
</dbReference>
<feature type="chain" id="PRO_5018233656" evidence="2">
    <location>
        <begin position="21"/>
        <end position="214"/>
    </location>
</feature>
<evidence type="ECO:0000259" key="4">
    <source>
        <dbReference type="Pfam" id="PF13511"/>
    </source>
</evidence>
<dbReference type="Gene3D" id="1.10.530.10">
    <property type="match status" value="1"/>
</dbReference>
<dbReference type="GO" id="GO:0000270">
    <property type="term" value="P:peptidoglycan metabolic process"/>
    <property type="evidence" value="ECO:0007669"/>
    <property type="project" value="InterPro"/>
</dbReference>
<dbReference type="AlphaFoldDB" id="A0A3M8QV99"/>
<evidence type="ECO:0000259" key="3">
    <source>
        <dbReference type="Pfam" id="PF01464"/>
    </source>
</evidence>
<dbReference type="PANTHER" id="PTHR37423:SF2">
    <property type="entry name" value="MEMBRANE-BOUND LYTIC MUREIN TRANSGLYCOSYLASE C"/>
    <property type="match status" value="1"/>
</dbReference>
<dbReference type="OrthoDB" id="5298965at2"/>
<dbReference type="GO" id="GO:0016020">
    <property type="term" value="C:membrane"/>
    <property type="evidence" value="ECO:0007669"/>
    <property type="project" value="InterPro"/>
</dbReference>
<organism evidence="5">
    <name type="scientific">Acidithiobacillus sulfuriphilus</name>
    <dbReference type="NCBI Taxonomy" id="1867749"/>
    <lineage>
        <taxon>Bacteria</taxon>
        <taxon>Pseudomonadati</taxon>
        <taxon>Pseudomonadota</taxon>
        <taxon>Acidithiobacillia</taxon>
        <taxon>Acidithiobacillales</taxon>
        <taxon>Acidithiobacillaceae</taxon>
        <taxon>Acidithiobacillus</taxon>
    </lineage>
</organism>
<sequence length="214" mass="22729">MRALALGLILTALAAPAARADIYAYTDSNGVIHMTNMPQGNPQYRMVMRTPRMAVAAARASFNRQARERYQPLIEKAAVRFGVSQALINAVISAESGYNAGAVSPKGAMGLMQLMPGTADRFGVGNAFSAQENIDGGTAYLAHLLRTFGGDLRLAIAAYNAGSQAVVQSGYHIPPYAETQNYVPRVLGFYQRYLAEGEGAAGQARTGLIQVSSP</sequence>
<dbReference type="InterPro" id="IPR025392">
    <property type="entry name" value="DUF4124"/>
</dbReference>
<evidence type="ECO:0000256" key="2">
    <source>
        <dbReference type="SAM" id="SignalP"/>
    </source>
</evidence>
<reference evidence="5" key="1">
    <citation type="submission" date="2018-10" db="EMBL/GenBank/DDBJ databases">
        <title>Acidithiobacillus sulfuriphilus sp. nov.: an extremely acidophilic sulfur-oxidizing chemolithotroph isolated from a neutral pH environment.</title>
        <authorList>
            <person name="Falagan C."/>
            <person name="Moya-Beltran A."/>
            <person name="Quatrini R."/>
            <person name="Johnson D.B."/>
        </authorList>
    </citation>
    <scope>NUCLEOTIDE SEQUENCE [LARGE SCALE GENOMIC DNA]</scope>
    <source>
        <strain evidence="5">CJ-2</strain>
    </source>
</reference>
<feature type="signal peptide" evidence="2">
    <location>
        <begin position="1"/>
        <end position="20"/>
    </location>
</feature>
<dbReference type="SUPFAM" id="SSF53955">
    <property type="entry name" value="Lysozyme-like"/>
    <property type="match status" value="1"/>
</dbReference>
<dbReference type="CDD" id="cd00254">
    <property type="entry name" value="LT-like"/>
    <property type="match status" value="1"/>
</dbReference>
<evidence type="ECO:0000313" key="5">
    <source>
        <dbReference type="EMBL" id="RNF60178.1"/>
    </source>
</evidence>
<dbReference type="Pfam" id="PF01464">
    <property type="entry name" value="SLT"/>
    <property type="match status" value="1"/>
</dbReference>
<dbReference type="InterPro" id="IPR000189">
    <property type="entry name" value="Transglyc_AS"/>
</dbReference>
<dbReference type="RefSeq" id="WP_123104573.1">
    <property type="nucleotide sequence ID" value="NZ_CP127527.1"/>
</dbReference>
<name>A0A3M8QV99_9PROT</name>
<dbReference type="PROSITE" id="PS00922">
    <property type="entry name" value="TRANSGLYCOSYLASE"/>
    <property type="match status" value="1"/>
</dbReference>
<feature type="domain" description="Transglycosylase SLT" evidence="3">
    <location>
        <begin position="73"/>
        <end position="167"/>
    </location>
</feature>
<gene>
    <name evidence="5" type="ORF">EC580_09800</name>
</gene>
<proteinExistence type="inferred from homology"/>
<keyword evidence="2" id="KW-0732">Signal</keyword>
<evidence type="ECO:0000256" key="1">
    <source>
        <dbReference type="ARBA" id="ARBA00007734"/>
    </source>
</evidence>
<dbReference type="GO" id="GO:0008933">
    <property type="term" value="F:peptidoglycan lytic transglycosylase activity"/>
    <property type="evidence" value="ECO:0007669"/>
    <property type="project" value="InterPro"/>
</dbReference>
<dbReference type="Pfam" id="PF13511">
    <property type="entry name" value="DUF4124"/>
    <property type="match status" value="1"/>
</dbReference>
<feature type="domain" description="DUF4124" evidence="4">
    <location>
        <begin position="10"/>
        <end position="60"/>
    </location>
</feature>
<protein>
    <submittedName>
        <fullName evidence="5">Lytic transglycosylase domain-containing protein</fullName>
    </submittedName>
</protein>
<accession>A0A3M8QV99</accession>
<comment type="caution">
    <text evidence="5">The sequence shown here is derived from an EMBL/GenBank/DDBJ whole genome shotgun (WGS) entry which is preliminary data.</text>
</comment>
<dbReference type="InterPro" id="IPR008258">
    <property type="entry name" value="Transglycosylase_SLT_dom_1"/>
</dbReference>
<dbReference type="PANTHER" id="PTHR37423">
    <property type="entry name" value="SOLUBLE LYTIC MUREIN TRANSGLYCOSYLASE-RELATED"/>
    <property type="match status" value="1"/>
</dbReference>